<protein>
    <submittedName>
        <fullName evidence="1">D-alanyl-D-alanine carboxypeptidase</fullName>
    </submittedName>
</protein>
<dbReference type="EMBL" id="LJDB01000028">
    <property type="protein sequence ID" value="ONI41806.1"/>
    <property type="molecule type" value="Genomic_DNA"/>
</dbReference>
<keyword evidence="1" id="KW-0645">Protease</keyword>
<comment type="caution">
    <text evidence="1">The sequence shown here is derived from an EMBL/GenBank/DDBJ whole genome shotgun (WGS) entry which is preliminary data.</text>
</comment>
<organism evidence="1 2">
    <name type="scientific">Candidatus Epulonipiscium fishelsonii</name>
    <dbReference type="NCBI Taxonomy" id="77094"/>
    <lineage>
        <taxon>Bacteria</taxon>
        <taxon>Bacillati</taxon>
        <taxon>Bacillota</taxon>
        <taxon>Clostridia</taxon>
        <taxon>Lachnospirales</taxon>
        <taxon>Lachnospiraceae</taxon>
        <taxon>Candidatus Epulonipiscium</taxon>
    </lineage>
</organism>
<evidence type="ECO:0000313" key="2">
    <source>
        <dbReference type="Proteomes" id="UP000188605"/>
    </source>
</evidence>
<keyword evidence="1" id="KW-0378">Hydrolase</keyword>
<accession>A0ACC8XEP2</accession>
<name>A0ACC8XEP2_9FIRM</name>
<proteinExistence type="predicted"/>
<keyword evidence="1" id="KW-0121">Carboxypeptidase</keyword>
<gene>
    <name evidence="1" type="ORF">AN396_03020</name>
</gene>
<sequence>MLLINDAVASGKINWDDQVTVSEHAASMGGSQVFMEEGEQQTVKDLLKCIAISSANDAAVTMAEHIGGSEPQFVELMNKKAQELGMKDTTFKNACGLHIDGHVSSAYDVALMSRELMIKYPEMTKTLTTWMDSIIHRTRKGESEFGLSNTNKMLKWYSGITGLKTGYTPEAKHCVSATATRDGMSLVAVVLGGADSKARFREAGSLLDYGFANFAVKQGPQAGDIVGEANVSKGKADTVNVTVEKSMTFVVPKGTASGEPQYQIIFDESIVAPISQGQKIGILKYVVNDEETAEENLVAMEDVEKSGFPNPFKNLFKKDKNNEQTN</sequence>
<reference evidence="1" key="1">
    <citation type="submission" date="2016-08" db="EMBL/GenBank/DDBJ databases">
        <authorList>
            <person name="Ngugi D.K."/>
            <person name="Miyake S."/>
            <person name="Stingl U."/>
        </authorList>
    </citation>
    <scope>NUCLEOTIDE SEQUENCE</scope>
    <source>
        <strain evidence="1">SCG-B11WGA-EpuloA1</strain>
    </source>
</reference>
<dbReference type="Proteomes" id="UP000188605">
    <property type="component" value="Unassembled WGS sequence"/>
</dbReference>
<evidence type="ECO:0000313" key="1">
    <source>
        <dbReference type="EMBL" id="ONI41806.1"/>
    </source>
</evidence>
<keyword evidence="2" id="KW-1185">Reference proteome</keyword>